<name>A0A650ELI2_9HELI</name>
<accession>A0A650ELI2</accession>
<dbReference type="CDD" id="cd22249">
    <property type="entry name" value="UDM1_RNF168_RNF169-like"/>
    <property type="match status" value="1"/>
</dbReference>
<organism evidence="2">
    <name type="scientific">uncultured Helicobacter sp</name>
    <dbReference type="NCBI Taxonomy" id="175537"/>
    <lineage>
        <taxon>Bacteria</taxon>
        <taxon>Pseudomonadati</taxon>
        <taxon>Campylobacterota</taxon>
        <taxon>Epsilonproteobacteria</taxon>
        <taxon>Campylobacterales</taxon>
        <taxon>Helicobacteraceae</taxon>
        <taxon>Helicobacter</taxon>
        <taxon>environmental samples</taxon>
    </lineage>
</organism>
<proteinExistence type="predicted"/>
<sequence>MKMFYRSVIIFGMLGQILYADALSDKKAELERQIAELEAKQNKQKEVEELERRLQQLQTKADQELSGQTPRQQTAPQQTTVQNPNSSGVITQEMRDAEVKNIFGKNRNGVLIGLGFGVQMTDFTGKSYALENEPLLVGAFRFGYQRFPGNKAFGFRLYVDSFAGNNLGDGIVIEKVSQQLVAFNADILMDLNIPNTYNYFGLFAGVGYGQTQFNFEKTLIFGTSERAELKLTSAFINAGIASTLSAKHRLEAYFKFTTGKYNDKFYWKTSPIIALMYQYTF</sequence>
<evidence type="ECO:0000256" key="1">
    <source>
        <dbReference type="SAM" id="MobiDB-lite"/>
    </source>
</evidence>
<feature type="compositionally biased region" description="Low complexity" evidence="1">
    <location>
        <begin position="68"/>
        <end position="84"/>
    </location>
</feature>
<dbReference type="EMBL" id="MN577567">
    <property type="protein sequence ID" value="QGT50141.1"/>
    <property type="molecule type" value="Genomic_DNA"/>
</dbReference>
<feature type="region of interest" description="Disordered" evidence="1">
    <location>
        <begin position="59"/>
        <end position="89"/>
    </location>
</feature>
<evidence type="ECO:0000313" key="2">
    <source>
        <dbReference type="EMBL" id="QGT50141.1"/>
    </source>
</evidence>
<protein>
    <recommendedName>
        <fullName evidence="3">Outer membrane beta-barrel protein</fullName>
    </recommendedName>
</protein>
<evidence type="ECO:0008006" key="3">
    <source>
        <dbReference type="Google" id="ProtNLM"/>
    </source>
</evidence>
<dbReference type="AlphaFoldDB" id="A0A650ELI2"/>
<gene>
    <name evidence="2" type="ORF">Helico4rc_2610</name>
</gene>
<reference evidence="2" key="1">
    <citation type="journal article" date="2020" name="J. ISSAAS">
        <title>Lactobacilli and other gastrointestinal microbiota of Peromyscus leucopus, reservoir host for agents of Lyme disease and other zoonoses in North America.</title>
        <authorList>
            <person name="Milovic A."/>
            <person name="Bassam K."/>
            <person name="Shao H."/>
            <person name="Chatzistamou I."/>
            <person name="Tufts D.M."/>
            <person name="Diuk-Wasser M."/>
            <person name="Barbour A.G."/>
        </authorList>
    </citation>
    <scope>NUCLEOTIDE SEQUENCE</scope>
    <source>
        <strain evidence="2">LL4</strain>
    </source>
</reference>